<accession>A0ABS6V8G0</accession>
<gene>
    <name evidence="2" type="ORF">KYI95_00045</name>
</gene>
<dbReference type="RefSeq" id="WP_218994403.1">
    <property type="nucleotide sequence ID" value="NZ_JAHVXU010000001.1"/>
</dbReference>
<evidence type="ECO:0000313" key="3">
    <source>
        <dbReference type="Proteomes" id="UP001197236"/>
    </source>
</evidence>
<keyword evidence="1" id="KW-0175">Coiled coil</keyword>
<reference evidence="2 3" key="1">
    <citation type="submission" date="2021-07" db="EMBL/GenBank/DDBJ databases">
        <title>A novel phosphonate cluster across the Pantoea species complex is important for pathogenicity in onion.</title>
        <authorList>
            <person name="Zhao M."/>
            <person name="Stice S."/>
            <person name="Shin G.Y."/>
            <person name="Coutinho T."/>
            <person name="Gitaitis R."/>
            <person name="Kvitko B."/>
            <person name="Dutta B."/>
        </authorList>
    </citation>
    <scope>NUCLEOTIDE SEQUENCE [LARGE SCALE GENOMIC DNA]</scope>
    <source>
        <strain evidence="2 3">BD 382</strain>
    </source>
</reference>
<dbReference type="Proteomes" id="UP001197236">
    <property type="component" value="Unassembled WGS sequence"/>
</dbReference>
<name>A0ABS6V8G0_9GAMM</name>
<proteinExistence type="predicted"/>
<keyword evidence="3" id="KW-1185">Reference proteome</keyword>
<dbReference type="EMBL" id="JAHVXZ010000001">
    <property type="protein sequence ID" value="MBW1255609.1"/>
    <property type="molecule type" value="Genomic_DNA"/>
</dbReference>
<comment type="caution">
    <text evidence="2">The sequence shown here is derived from an EMBL/GenBank/DDBJ whole genome shotgun (WGS) entry which is preliminary data.</text>
</comment>
<feature type="coiled-coil region" evidence="1">
    <location>
        <begin position="1"/>
        <end position="28"/>
    </location>
</feature>
<evidence type="ECO:0000256" key="1">
    <source>
        <dbReference type="SAM" id="Coils"/>
    </source>
</evidence>
<protein>
    <submittedName>
        <fullName evidence="2">Uncharacterized protein</fullName>
    </submittedName>
</protein>
<sequence length="95" mass="10638">MTKLNKAVAKIQKAIDELEKAILTKDKKVLSVSSINQLSKFKESFITVLSLIQSDNIPPKNERVLGIARVIADQWPFNLELGSIIIDAEQAYKDI</sequence>
<organism evidence="2 3">
    <name type="scientific">Pantoea allii</name>
    <dbReference type="NCBI Taxonomy" id="574096"/>
    <lineage>
        <taxon>Bacteria</taxon>
        <taxon>Pseudomonadati</taxon>
        <taxon>Pseudomonadota</taxon>
        <taxon>Gammaproteobacteria</taxon>
        <taxon>Enterobacterales</taxon>
        <taxon>Erwiniaceae</taxon>
        <taxon>Pantoea</taxon>
    </lineage>
</organism>
<evidence type="ECO:0000313" key="2">
    <source>
        <dbReference type="EMBL" id="MBW1255609.1"/>
    </source>
</evidence>